<organism evidence="2 3">
    <name type="scientific">Acrobeloides nanus</name>
    <dbReference type="NCBI Taxonomy" id="290746"/>
    <lineage>
        <taxon>Eukaryota</taxon>
        <taxon>Metazoa</taxon>
        <taxon>Ecdysozoa</taxon>
        <taxon>Nematoda</taxon>
        <taxon>Chromadorea</taxon>
        <taxon>Rhabditida</taxon>
        <taxon>Tylenchina</taxon>
        <taxon>Cephalobomorpha</taxon>
        <taxon>Cephaloboidea</taxon>
        <taxon>Cephalobidae</taxon>
        <taxon>Acrobeloides</taxon>
    </lineage>
</organism>
<evidence type="ECO:0000313" key="3">
    <source>
        <dbReference type="WBParaSite" id="ACRNAN_scaffold2184.g18839.t1"/>
    </source>
</evidence>
<dbReference type="Pfam" id="PF08005">
    <property type="entry name" value="PHR"/>
    <property type="match status" value="1"/>
</dbReference>
<dbReference type="GO" id="GO:0005829">
    <property type="term" value="C:cytosol"/>
    <property type="evidence" value="ECO:0007669"/>
    <property type="project" value="TreeGrafter"/>
</dbReference>
<dbReference type="InterPro" id="IPR038648">
    <property type="entry name" value="PHR_sf"/>
</dbReference>
<dbReference type="WBParaSite" id="ACRNAN_scaffold2184.g18839.t1">
    <property type="protein sequence ID" value="ACRNAN_scaffold2184.g18839.t1"/>
    <property type="gene ID" value="ACRNAN_scaffold2184.g18839"/>
</dbReference>
<name>A0A914D9V0_9BILA</name>
<dbReference type="AlphaFoldDB" id="A0A914D9V0"/>
<reference evidence="3" key="1">
    <citation type="submission" date="2022-11" db="UniProtKB">
        <authorList>
            <consortium name="WormBaseParasite"/>
        </authorList>
    </citation>
    <scope>IDENTIFICATION</scope>
</reference>
<dbReference type="Gene3D" id="2.60.120.820">
    <property type="entry name" value="PHR domain"/>
    <property type="match status" value="1"/>
</dbReference>
<dbReference type="PANTHER" id="PTHR45774">
    <property type="entry name" value="BTB/POZ DOMAIN-CONTAINING"/>
    <property type="match status" value="1"/>
</dbReference>
<evidence type="ECO:0000313" key="2">
    <source>
        <dbReference type="Proteomes" id="UP000887540"/>
    </source>
</evidence>
<sequence>MDLVRKLKIKFRLRKRFSERLNVPTPTAEVKIGGNKEIERFESHIPGWACNGQSNEIGFTVNKPVQFCAVGLYGSCVSRSVATYEVEIEVKEEETGRLFGSQSGSYESGPYMVVFRTPITLMPKTTYVITAKIKGPDSYKGIKGRQCVETKLLNGKTLRVKFSDVYGTTNTTVKWGQIPVLVLS</sequence>
<feature type="domain" description="PHR" evidence="1">
    <location>
        <begin position="39"/>
        <end position="182"/>
    </location>
</feature>
<keyword evidence="2" id="KW-1185">Reference proteome</keyword>
<dbReference type="InterPro" id="IPR012983">
    <property type="entry name" value="PHR"/>
</dbReference>
<evidence type="ECO:0000259" key="1">
    <source>
        <dbReference type="Pfam" id="PF08005"/>
    </source>
</evidence>
<dbReference type="PANTHER" id="PTHR45774:SF3">
    <property type="entry name" value="BTB (POZ) DOMAIN-CONTAINING 2B-RELATED"/>
    <property type="match status" value="1"/>
</dbReference>
<dbReference type="Proteomes" id="UP000887540">
    <property type="component" value="Unplaced"/>
</dbReference>
<dbReference type="GO" id="GO:0022008">
    <property type="term" value="P:neurogenesis"/>
    <property type="evidence" value="ECO:0007669"/>
    <property type="project" value="TreeGrafter"/>
</dbReference>
<proteinExistence type="predicted"/>
<accession>A0A914D9V0</accession>
<protein>
    <submittedName>
        <fullName evidence="3">PHR domain-containing protein</fullName>
    </submittedName>
</protein>